<dbReference type="PANTHER" id="PTHR31642:SF310">
    <property type="entry name" value="FATTY ALCOHOL:CAFFEOYL-COA ACYLTRANSFERASE"/>
    <property type="match status" value="1"/>
</dbReference>
<feature type="compositionally biased region" description="Low complexity" evidence="2">
    <location>
        <begin position="101"/>
        <end position="111"/>
    </location>
</feature>
<dbReference type="AlphaFoldDB" id="A0A439DES0"/>
<organism evidence="3 4">
    <name type="scientific">Xylaria grammica</name>
    <dbReference type="NCBI Taxonomy" id="363999"/>
    <lineage>
        <taxon>Eukaryota</taxon>
        <taxon>Fungi</taxon>
        <taxon>Dikarya</taxon>
        <taxon>Ascomycota</taxon>
        <taxon>Pezizomycotina</taxon>
        <taxon>Sordariomycetes</taxon>
        <taxon>Xylariomycetidae</taxon>
        <taxon>Xylariales</taxon>
        <taxon>Xylariaceae</taxon>
        <taxon>Xylaria</taxon>
    </lineage>
</organism>
<name>A0A439DES0_9PEZI</name>
<gene>
    <name evidence="3" type="ORF">EKO27_g2239</name>
</gene>
<evidence type="ECO:0008006" key="5">
    <source>
        <dbReference type="Google" id="ProtNLM"/>
    </source>
</evidence>
<dbReference type="InterPro" id="IPR023213">
    <property type="entry name" value="CAT-like_dom_sf"/>
</dbReference>
<dbReference type="Gene3D" id="3.30.559.10">
    <property type="entry name" value="Chloramphenicol acetyltransferase-like domain"/>
    <property type="match status" value="2"/>
</dbReference>
<dbReference type="InterPro" id="IPR050317">
    <property type="entry name" value="Plant_Fungal_Acyltransferase"/>
</dbReference>
<proteinExistence type="predicted"/>
<reference evidence="3 4" key="1">
    <citation type="submission" date="2018-12" db="EMBL/GenBank/DDBJ databases">
        <title>Draft genome sequence of Xylaria grammica IHI A82.</title>
        <authorList>
            <person name="Buettner E."/>
            <person name="Kellner H."/>
        </authorList>
    </citation>
    <scope>NUCLEOTIDE SEQUENCE [LARGE SCALE GENOMIC DNA]</scope>
    <source>
        <strain evidence="3 4">IHI A82</strain>
    </source>
</reference>
<dbReference type="EMBL" id="RYZI01000040">
    <property type="protein sequence ID" value="RWA12868.1"/>
    <property type="molecule type" value="Genomic_DNA"/>
</dbReference>
<dbReference type="Pfam" id="PF02458">
    <property type="entry name" value="Transferase"/>
    <property type="match status" value="1"/>
</dbReference>
<dbReference type="GO" id="GO:0016747">
    <property type="term" value="F:acyltransferase activity, transferring groups other than amino-acyl groups"/>
    <property type="evidence" value="ECO:0007669"/>
    <property type="project" value="TreeGrafter"/>
</dbReference>
<evidence type="ECO:0000313" key="3">
    <source>
        <dbReference type="EMBL" id="RWA12868.1"/>
    </source>
</evidence>
<keyword evidence="1" id="KW-0808">Transferase</keyword>
<dbReference type="PANTHER" id="PTHR31642">
    <property type="entry name" value="TRICHOTHECENE 3-O-ACETYLTRANSFERASE"/>
    <property type="match status" value="1"/>
</dbReference>
<evidence type="ECO:0000256" key="2">
    <source>
        <dbReference type="SAM" id="MobiDB-lite"/>
    </source>
</evidence>
<protein>
    <recommendedName>
        <fullName evidence="5">Trichothecene 3-O-acetyltransferase</fullName>
    </recommendedName>
</protein>
<dbReference type="Proteomes" id="UP000286045">
    <property type="component" value="Unassembled WGS sequence"/>
</dbReference>
<dbReference type="STRING" id="363999.A0A439DES0"/>
<comment type="caution">
    <text evidence="3">The sequence shown here is derived from an EMBL/GenBank/DDBJ whole genome shotgun (WGS) entry which is preliminary data.</text>
</comment>
<sequence length="399" mass="43325">MGRSYASIRGAEMPQSWLDAELLAPCVAGLATTTKIFTGRVNWIEGGCLLAISMSHAALDGQGAFTVIRHWAQLCRTSENASQLRSVTGSQSGQTKAKTITNPSPVRTVSSPTTTFERLKWRPELWTLLGLHAEDNLVPPANATSLPVCIPAASTSITGMGTGMRTCIFLFSDQYIASLKAAATPLDGKWVSAKDALTAHIWTSLMRARFDGEEKPRSVSDLDKETYGLLSSIAVLIDGRGLPGSGFQPSRVNNTVYHCRTQLPLSTVLKSDALPTLAGAIRQNIEAVKSNRDLVNDANALAASIPDVGHLTHVVKDFMDRDTVTTSWIDLPFYDLDFGPTLGKPEFFRIPRGQFAGLCCMLPRRPNGDVEVILSARENEMGRLLGDPNFLEYGKLLCE</sequence>
<feature type="region of interest" description="Disordered" evidence="2">
    <location>
        <begin position="85"/>
        <end position="111"/>
    </location>
</feature>
<keyword evidence="4" id="KW-1185">Reference proteome</keyword>
<evidence type="ECO:0000313" key="4">
    <source>
        <dbReference type="Proteomes" id="UP000286045"/>
    </source>
</evidence>
<feature type="compositionally biased region" description="Polar residues" evidence="2">
    <location>
        <begin position="85"/>
        <end position="100"/>
    </location>
</feature>
<accession>A0A439DES0</accession>
<evidence type="ECO:0000256" key="1">
    <source>
        <dbReference type="ARBA" id="ARBA00022679"/>
    </source>
</evidence>